<sequence>MSSSIYSKPGQTLVKLNGAWIGKAHTLFAFAAFIGALVVGVALHYHKIVENEHYGFPHEWFPSVSATIGDRYPERSVFQVFIAITSGPRFFLVGLLYILTARPDSIKPKILLVSGLLRTLTCGGWTYITSTDDHDWHDIFMISYLVLTIPWTICNISLSRADTAGLFYRKIFATAFFSSLVPLVYFFIQHKVHRVAGAYTIYAFFEWSLVLFDVAFDSATIFDFANLELRVVDIKGVTNAKQYETVAKAPVHDPSKGFGYFSFIVAIFNSFIFWSVLTSLPLLIWYFPLWYMGISGYEAALLAIVAPLVLLIPLLRRFYAYLPQIPQLLTAVGVAAFWVHKPEYRLETVAVGAAFGCISLANQFWGISSKPLAGLHRGTAFGLGLVLSSIAKYAFFTNNPIWPIMHEANGGWNTTGVVIAVVFGLLVSRPQYVKNQPTSIAGPKESAVAAAFGLAGLIFALHTLLSDSSTIITWVWEGYPVRGPQPIPHGAVTIAAMLLGIYLGVARPKFSGSYIAFIISNIGAYVLYTFPGWAGYVGGLILTVYLLSITPIILEAAGRHNPGISFGLGFFFLVLIYLAHVWIVAYAFVPGGPLLRERTDIVLAVQQVFIGLGIFSNSRITTHSKPRKISPNSPLNGGVLLLRKITSQTLAVITILLALTGGITFQRYNKPAPVPHHAQDKVMTAAIWTVHFGLDNDMWASEDRMRDVIEELEVDVIGFLESDTQRAIMGHRDLTQKIAEDLGYYADFGPGPNKHTWGCCLLSKFPIINSTHHLLPSPVGELAPAIHATLDVYGELVDVVVFHSGQEEDVEDRRLQSLGVADIMASSDRPLVLLSYLVTRPLEGNYHTYVSEHSGMSDIDPSDWDRWCEYILYKNIKRTGYARVSRSTITDTEIQVGKFVIGDKSANTNTFKHESQVPEGLRFPALFRGEGVRGHRYHVFDEPRYFE</sequence>
<evidence type="ECO:0000259" key="2">
    <source>
        <dbReference type="Pfam" id="PF10277"/>
    </source>
</evidence>
<comment type="caution">
    <text evidence="6">The sequence shown here is derived from an EMBL/GenBank/DDBJ whole genome shotgun (WGS) entry which is preliminary data.</text>
</comment>
<feature type="transmembrane region" description="Helical" evidence="1">
    <location>
        <begin position="200"/>
        <end position="225"/>
    </location>
</feature>
<dbReference type="Pfam" id="PF10277">
    <property type="entry name" value="Frag1"/>
    <property type="match status" value="1"/>
</dbReference>
<dbReference type="FunFam" id="3.60.10.10:FF:000031">
    <property type="entry name" value="Calcofluor white hypersensitive protein"/>
    <property type="match status" value="1"/>
</dbReference>
<dbReference type="Pfam" id="PF23226">
    <property type="entry name" value="Exo_endo_phos_PGAP2IP"/>
    <property type="match status" value="1"/>
</dbReference>
<feature type="domain" description="PGAP2IP first transmembrane" evidence="4">
    <location>
        <begin position="271"/>
        <end position="423"/>
    </location>
</feature>
<dbReference type="SUPFAM" id="SSF56219">
    <property type="entry name" value="DNase I-like"/>
    <property type="match status" value="1"/>
</dbReference>
<proteinExistence type="predicted"/>
<evidence type="ECO:0000259" key="3">
    <source>
        <dbReference type="Pfam" id="PF23021"/>
    </source>
</evidence>
<evidence type="ECO:0000256" key="1">
    <source>
        <dbReference type="SAM" id="Phobius"/>
    </source>
</evidence>
<dbReference type="Gene3D" id="3.60.10.10">
    <property type="entry name" value="Endonuclease/exonuclease/phosphatase"/>
    <property type="match status" value="1"/>
</dbReference>
<dbReference type="OrthoDB" id="68581at2759"/>
<feature type="domain" description="PGAP2IP second transmembrane" evidence="3">
    <location>
        <begin position="444"/>
        <end position="619"/>
    </location>
</feature>
<feature type="transmembrane region" description="Helical" evidence="1">
    <location>
        <begin position="77"/>
        <end position="98"/>
    </location>
</feature>
<dbReference type="Pfam" id="PF23022">
    <property type="entry name" value="6TM_1st_PGAP2IP"/>
    <property type="match status" value="1"/>
</dbReference>
<feature type="transmembrane region" description="Helical" evidence="1">
    <location>
        <begin position="566"/>
        <end position="589"/>
    </location>
</feature>
<dbReference type="InterPro" id="IPR057315">
    <property type="entry name" value="Exo_endo_phos_PGAP2IP_C"/>
</dbReference>
<gene>
    <name evidence="6" type="ORF">BN980_GECA20s00153g</name>
</gene>
<dbReference type="GO" id="GO:0016020">
    <property type="term" value="C:membrane"/>
    <property type="evidence" value="ECO:0007669"/>
    <property type="project" value="GOC"/>
</dbReference>
<keyword evidence="7" id="KW-1185">Reference proteome</keyword>
<dbReference type="AlphaFoldDB" id="A0A0J9XIK1"/>
<dbReference type="InterPro" id="IPR053912">
    <property type="entry name" value="PGAP2IP_TM_1nd"/>
</dbReference>
<feature type="transmembrane region" description="Helical" evidence="1">
    <location>
        <begin position="486"/>
        <end position="505"/>
    </location>
</feature>
<feature type="domain" description="CWH43-like N-terminal" evidence="2">
    <location>
        <begin position="20"/>
        <end position="226"/>
    </location>
</feature>
<keyword evidence="1" id="KW-1133">Transmembrane helix</keyword>
<reference evidence="6" key="1">
    <citation type="submission" date="2014-03" db="EMBL/GenBank/DDBJ databases">
        <authorList>
            <person name="Casaregola S."/>
        </authorList>
    </citation>
    <scope>NUCLEOTIDE SEQUENCE [LARGE SCALE GENOMIC DNA]</scope>
    <source>
        <strain evidence="6">CLIB 918</strain>
    </source>
</reference>
<keyword evidence="1" id="KW-0472">Membrane</keyword>
<dbReference type="InterPro" id="IPR036691">
    <property type="entry name" value="Endo/exonu/phosph_ase_sf"/>
</dbReference>
<evidence type="ECO:0000313" key="7">
    <source>
        <dbReference type="Proteomes" id="UP000242525"/>
    </source>
</evidence>
<feature type="transmembrane region" description="Helical" evidence="1">
    <location>
        <begin position="536"/>
        <end position="554"/>
    </location>
</feature>
<feature type="transmembrane region" description="Helical" evidence="1">
    <location>
        <begin position="289"/>
        <end position="311"/>
    </location>
</feature>
<feature type="transmembrane region" description="Helical" evidence="1">
    <location>
        <begin position="258"/>
        <end position="277"/>
    </location>
</feature>
<dbReference type="PANTHER" id="PTHR14859">
    <property type="entry name" value="CALCOFLUOR WHITE HYPERSENSITIVE PROTEIN PRECURSOR"/>
    <property type="match status" value="1"/>
</dbReference>
<dbReference type="GO" id="GO:0031505">
    <property type="term" value="P:fungal-type cell wall organization"/>
    <property type="evidence" value="ECO:0007669"/>
    <property type="project" value="TreeGrafter"/>
</dbReference>
<dbReference type="InterPro" id="IPR051916">
    <property type="entry name" value="GPI-anchor_lipid_remodeler"/>
</dbReference>
<dbReference type="Proteomes" id="UP000242525">
    <property type="component" value="Unassembled WGS sequence"/>
</dbReference>
<feature type="transmembrane region" description="Helical" evidence="1">
    <location>
        <begin position="171"/>
        <end position="188"/>
    </location>
</feature>
<feature type="domain" description="PGAP2IP C-terminal nuclease-like" evidence="5">
    <location>
        <begin position="681"/>
        <end position="920"/>
    </location>
</feature>
<feature type="transmembrane region" description="Helical" evidence="1">
    <location>
        <begin position="20"/>
        <end position="45"/>
    </location>
</feature>
<feature type="transmembrane region" description="Helical" evidence="1">
    <location>
        <begin position="318"/>
        <end position="340"/>
    </location>
</feature>
<accession>A0A0J9XIK1</accession>
<keyword evidence="1" id="KW-0812">Transmembrane</keyword>
<name>A0A0J9XIK1_GEOCN</name>
<feature type="transmembrane region" description="Helical" evidence="1">
    <location>
        <begin position="346"/>
        <end position="367"/>
    </location>
</feature>
<feature type="transmembrane region" description="Helical" evidence="1">
    <location>
        <begin position="140"/>
        <end position="159"/>
    </location>
</feature>
<dbReference type="PANTHER" id="PTHR14859:SF1">
    <property type="entry name" value="PGAP2-INTERACTING PROTEIN"/>
    <property type="match status" value="1"/>
</dbReference>
<dbReference type="InterPro" id="IPR019402">
    <property type="entry name" value="CWH43_N"/>
</dbReference>
<dbReference type="GO" id="GO:0006506">
    <property type="term" value="P:GPI anchor biosynthetic process"/>
    <property type="evidence" value="ECO:0007669"/>
    <property type="project" value="TreeGrafter"/>
</dbReference>
<organism evidence="6 7">
    <name type="scientific">Geotrichum candidum</name>
    <name type="common">Oospora lactis</name>
    <name type="synonym">Dipodascus geotrichum</name>
    <dbReference type="NCBI Taxonomy" id="1173061"/>
    <lineage>
        <taxon>Eukaryota</taxon>
        <taxon>Fungi</taxon>
        <taxon>Dikarya</taxon>
        <taxon>Ascomycota</taxon>
        <taxon>Saccharomycotina</taxon>
        <taxon>Dipodascomycetes</taxon>
        <taxon>Dipodascales</taxon>
        <taxon>Dipodascaceae</taxon>
        <taxon>Geotrichum</taxon>
    </lineage>
</organism>
<feature type="transmembrane region" description="Helical" evidence="1">
    <location>
        <begin position="110"/>
        <end position="128"/>
    </location>
</feature>
<feature type="transmembrane region" description="Helical" evidence="1">
    <location>
        <begin position="512"/>
        <end position="530"/>
    </location>
</feature>
<feature type="transmembrane region" description="Helical" evidence="1">
    <location>
        <begin position="408"/>
        <end position="427"/>
    </location>
</feature>
<dbReference type="Pfam" id="PF23021">
    <property type="entry name" value="6TM_2nd_PGAP2IP"/>
    <property type="match status" value="1"/>
</dbReference>
<evidence type="ECO:0000259" key="4">
    <source>
        <dbReference type="Pfam" id="PF23022"/>
    </source>
</evidence>
<protein>
    <submittedName>
        <fullName evidence="6">Similar to Saccharomyces cerevisiae YCR017C CWH43 Putative sensor/transporter protein involved in cell wall biogenesis</fullName>
    </submittedName>
</protein>
<dbReference type="EMBL" id="CCBN010000020">
    <property type="protein sequence ID" value="CDO57260.1"/>
    <property type="molecule type" value="Genomic_DNA"/>
</dbReference>
<dbReference type="InterPro" id="IPR053911">
    <property type="entry name" value="PGAP2IP_TM_2nd"/>
</dbReference>
<dbReference type="GO" id="GO:0005783">
    <property type="term" value="C:endoplasmic reticulum"/>
    <property type="evidence" value="ECO:0007669"/>
    <property type="project" value="TreeGrafter"/>
</dbReference>
<feature type="transmembrane region" description="Helical" evidence="1">
    <location>
        <begin position="379"/>
        <end position="396"/>
    </location>
</feature>
<evidence type="ECO:0000313" key="6">
    <source>
        <dbReference type="EMBL" id="CDO57260.1"/>
    </source>
</evidence>
<evidence type="ECO:0000259" key="5">
    <source>
        <dbReference type="Pfam" id="PF23226"/>
    </source>
</evidence>
<feature type="transmembrane region" description="Helical" evidence="1">
    <location>
        <begin position="447"/>
        <end position="466"/>
    </location>
</feature>